<proteinExistence type="predicted"/>
<sequence>MKIVIPMSGRGSRFLDAGYTHPKPLIEVDGFPMIEQVVNMFPGESDFIFICSNDHLESTNMEEILVRIAPKGKIVGIDPHKKGPVYAVSRAFDYINDDDEVIVNYCDFSCYWNYVEFLKDVRSSHSDGAIAAYKGFHPHMLGTTNYAFMREENQWMLEIKEKEPFTNNRMNEYASSGTYYFKTGSMVKKYFEELMNKGIDLKGEYYVSLVYNLMKSDGLKIRIFEIDHMLQWGTPQDLEEYLQWSHYFKEIINRGNSKDLLYDMTTMIPLSGRGKRFSEKGYRLPKPLISVSGKPMVLQSHDHLPQSAHQIFICLEEHLNQYHLEEEIKRSYPKADIMRLSQVTEGQAVTCEWALEQLDLERPLLISACDNGVLWNEEKFQDMLLDESVDAIIWSFRNHPSSNAHPEMYGWANTNTNSEVTSVSVKKPISHNPENDHAIVGTFYFRKARDYKESVKRIKAKNIRVNGEFYVDSSINELIAMNLKVKVFEVDHYICWGTPNDLRTFEYWQSFFHKWKWHPYHLDKDIFMAPEKINKLDEKYRCPKPVLQ</sequence>
<evidence type="ECO:0000259" key="3">
    <source>
        <dbReference type="Pfam" id="PF12804"/>
    </source>
</evidence>
<evidence type="ECO:0000313" key="4">
    <source>
        <dbReference type="EMBL" id="CCG44343.1"/>
    </source>
</evidence>
<dbReference type="HOGENOM" id="CLU_496752_0_0_9"/>
<dbReference type="AlphaFoldDB" id="I0JJM5"/>
<keyword evidence="2" id="KW-0548">Nucleotidyltransferase</keyword>
<reference evidence="4 5" key="1">
    <citation type="journal article" date="2013" name="Environ. Microbiol.">
        <title>Chloride and organic osmolytes: a hybrid strategy to cope with elevated salinities by the moderately halophilic, chloride-dependent bacterium Halobacillus halophilus.</title>
        <authorList>
            <person name="Saum S.H."/>
            <person name="Pfeiffer F."/>
            <person name="Palm P."/>
            <person name="Rampp M."/>
            <person name="Schuster S.C."/>
            <person name="Muller V."/>
            <person name="Oesterhelt D."/>
        </authorList>
    </citation>
    <scope>NUCLEOTIDE SEQUENCE [LARGE SCALE GENOMIC DNA]</scope>
    <source>
        <strain evidence="5">ATCC 35676 / DSM 2266 / JCM 20832 / KCTC 3685 / LMG 17431 / NBRC 102448 / NCIMB 2269</strain>
    </source>
</reference>
<evidence type="ECO:0000313" key="5">
    <source>
        <dbReference type="Proteomes" id="UP000007397"/>
    </source>
</evidence>
<dbReference type="InterPro" id="IPR050065">
    <property type="entry name" value="GlmU-like"/>
</dbReference>
<dbReference type="PANTHER" id="PTHR43584:SF8">
    <property type="entry name" value="N-ACETYLMURAMATE ALPHA-1-PHOSPHATE URIDYLYLTRANSFERASE"/>
    <property type="match status" value="1"/>
</dbReference>
<evidence type="ECO:0000256" key="2">
    <source>
        <dbReference type="ARBA" id="ARBA00022695"/>
    </source>
</evidence>
<dbReference type="Proteomes" id="UP000007397">
    <property type="component" value="Chromosome"/>
</dbReference>
<protein>
    <recommendedName>
        <fullName evidence="3">MobA-like NTP transferase domain-containing protein</fullName>
    </recommendedName>
</protein>
<keyword evidence="1" id="KW-0808">Transferase</keyword>
<dbReference type="SUPFAM" id="SSF53448">
    <property type="entry name" value="Nucleotide-diphospho-sugar transferases"/>
    <property type="match status" value="2"/>
</dbReference>
<name>I0JJM5_HALH3</name>
<dbReference type="RefSeq" id="WP_014642247.1">
    <property type="nucleotide sequence ID" value="NC_017668.1"/>
</dbReference>
<dbReference type="PATRIC" id="fig|866895.3.peg.988"/>
<dbReference type="CDD" id="cd04183">
    <property type="entry name" value="GT2_BcE_like"/>
    <property type="match status" value="1"/>
</dbReference>
<organism evidence="4 5">
    <name type="scientific">Halobacillus halophilus (strain ATCC 35676 / DSM 2266 / JCM 20832 / KCTC 3685 / LMG 17431 / NBRC 102448 / NCIMB 2269)</name>
    <name type="common">Sporosarcina halophila</name>
    <dbReference type="NCBI Taxonomy" id="866895"/>
    <lineage>
        <taxon>Bacteria</taxon>
        <taxon>Bacillati</taxon>
        <taxon>Bacillota</taxon>
        <taxon>Bacilli</taxon>
        <taxon>Bacillales</taxon>
        <taxon>Bacillaceae</taxon>
        <taxon>Halobacillus</taxon>
    </lineage>
</organism>
<dbReference type="InterPro" id="IPR029044">
    <property type="entry name" value="Nucleotide-diphossugar_trans"/>
</dbReference>
<accession>I0JJM5</accession>
<dbReference type="Pfam" id="PF12804">
    <property type="entry name" value="NTP_transf_3"/>
    <property type="match status" value="1"/>
</dbReference>
<dbReference type="GO" id="GO:0016779">
    <property type="term" value="F:nucleotidyltransferase activity"/>
    <property type="evidence" value="ECO:0007669"/>
    <property type="project" value="UniProtKB-KW"/>
</dbReference>
<feature type="domain" description="MobA-like NTP transferase" evidence="3">
    <location>
        <begin position="4"/>
        <end position="143"/>
    </location>
</feature>
<dbReference type="PANTHER" id="PTHR43584">
    <property type="entry name" value="NUCLEOTIDYL TRANSFERASE"/>
    <property type="match status" value="1"/>
</dbReference>
<dbReference type="Gene3D" id="3.90.550.10">
    <property type="entry name" value="Spore Coat Polysaccharide Biosynthesis Protein SpsA, Chain A"/>
    <property type="match status" value="2"/>
</dbReference>
<dbReference type="EMBL" id="HE717023">
    <property type="protein sequence ID" value="CCG44343.1"/>
    <property type="molecule type" value="Genomic_DNA"/>
</dbReference>
<evidence type="ECO:0000256" key="1">
    <source>
        <dbReference type="ARBA" id="ARBA00022679"/>
    </source>
</evidence>
<keyword evidence="5" id="KW-1185">Reference proteome</keyword>
<dbReference type="InterPro" id="IPR025877">
    <property type="entry name" value="MobA-like_NTP_Trfase"/>
</dbReference>
<gene>
    <name evidence="4" type="ordered locus">HBHAL_1982</name>
</gene>
<dbReference type="KEGG" id="hhd:HBHAL_1982"/>
<dbReference type="eggNOG" id="COG1208">
    <property type="taxonomic scope" value="Bacteria"/>
</dbReference>
<dbReference type="STRING" id="866895.HBHAL_1982"/>